<reference evidence="1 2" key="1">
    <citation type="submission" date="2016-10" db="EMBL/GenBank/DDBJ databases">
        <authorList>
            <person name="de Groot N.N."/>
        </authorList>
    </citation>
    <scope>NUCLEOTIDE SEQUENCE [LARGE SCALE GENOMIC DNA]</scope>
    <source>
        <strain evidence="1 2">DSM 22126</strain>
    </source>
</reference>
<dbReference type="PROSITE" id="PS00675">
    <property type="entry name" value="SIGMA54_INTERACT_1"/>
    <property type="match status" value="1"/>
</dbReference>
<accession>A0A1H1PDV1</accession>
<dbReference type="SUPFAM" id="SSF52540">
    <property type="entry name" value="P-loop containing nucleoside triphosphate hydrolases"/>
    <property type="match status" value="1"/>
</dbReference>
<dbReference type="RefSeq" id="WP_083371656.1">
    <property type="nucleotide sequence ID" value="NZ_LT629776.1"/>
</dbReference>
<gene>
    <name evidence="1" type="ORF">SAMN04489860_0778</name>
</gene>
<dbReference type="InterPro" id="IPR025662">
    <property type="entry name" value="Sigma_54_int_dom_ATP-bd_1"/>
</dbReference>
<dbReference type="Gene3D" id="3.40.50.300">
    <property type="entry name" value="P-loop containing nucleotide triphosphate hydrolases"/>
    <property type="match status" value="1"/>
</dbReference>
<dbReference type="Proteomes" id="UP000185663">
    <property type="component" value="Chromosome I"/>
</dbReference>
<dbReference type="AlphaFoldDB" id="A0A1H1PDV1"/>
<dbReference type="EMBL" id="LT629776">
    <property type="protein sequence ID" value="SDS09297.1"/>
    <property type="molecule type" value="Genomic_DNA"/>
</dbReference>
<name>A0A1H1PDV1_9CELL</name>
<proteinExistence type="predicted"/>
<dbReference type="InterPro" id="IPR027417">
    <property type="entry name" value="P-loop_NTPase"/>
</dbReference>
<protein>
    <submittedName>
        <fullName evidence="1">AAA domain-containing protein</fullName>
    </submittedName>
</protein>
<dbReference type="OrthoDB" id="9781848at2"/>
<keyword evidence="2" id="KW-1185">Reference proteome</keyword>
<dbReference type="Pfam" id="PF13671">
    <property type="entry name" value="AAA_33"/>
    <property type="match status" value="1"/>
</dbReference>
<organism evidence="1 2">
    <name type="scientific">Paraoerskovia marina</name>
    <dbReference type="NCBI Taxonomy" id="545619"/>
    <lineage>
        <taxon>Bacteria</taxon>
        <taxon>Bacillati</taxon>
        <taxon>Actinomycetota</taxon>
        <taxon>Actinomycetes</taxon>
        <taxon>Micrococcales</taxon>
        <taxon>Cellulomonadaceae</taxon>
        <taxon>Paraoerskovia</taxon>
    </lineage>
</organism>
<sequence>MTSAPTRPILIVIRGDSGSGKSTVADGVQSRLLRGQCALISQDVVRREILRERDSLEGFTAPLIARMAEACLQAGKVVILEGVLNSTRYEDTLERLATTPGVASYFYAFDLSREEVLARHSLRAKSAQITREVVAGWYRGWQPLSFTDEVRISKDWSAEAIITRIVSDIGSSRSAA</sequence>
<evidence type="ECO:0000313" key="2">
    <source>
        <dbReference type="Proteomes" id="UP000185663"/>
    </source>
</evidence>
<evidence type="ECO:0000313" key="1">
    <source>
        <dbReference type="EMBL" id="SDS09297.1"/>
    </source>
</evidence>